<dbReference type="Pfam" id="PF02169">
    <property type="entry name" value="LPP20"/>
    <property type="match status" value="1"/>
</dbReference>
<dbReference type="PROSITE" id="PS51257">
    <property type="entry name" value="PROKAR_LIPOPROTEIN"/>
    <property type="match status" value="1"/>
</dbReference>
<organism evidence="2 3">
    <name type="scientific">Candidatus Sulfurimonas marisnigri</name>
    <dbReference type="NCBI Taxonomy" id="2740405"/>
    <lineage>
        <taxon>Bacteria</taxon>
        <taxon>Pseudomonadati</taxon>
        <taxon>Campylobacterota</taxon>
        <taxon>Epsilonproteobacteria</taxon>
        <taxon>Campylobacterales</taxon>
        <taxon>Sulfurimonadaceae</taxon>
        <taxon>Sulfurimonas</taxon>
    </lineage>
</organism>
<name>A0A7S7M1X2_9BACT</name>
<gene>
    <name evidence="2" type="ORF">HUE87_01735</name>
</gene>
<keyword evidence="3" id="KW-1185">Reference proteome</keyword>
<keyword evidence="2" id="KW-0449">Lipoprotein</keyword>
<dbReference type="Proteomes" id="UP000593836">
    <property type="component" value="Chromosome"/>
</dbReference>
<dbReference type="Gene3D" id="3.10.28.20">
    <property type="entry name" value="Acetamidase/Formamidase-like domains"/>
    <property type="match status" value="1"/>
</dbReference>
<sequence length="193" mass="20599">MTKVISSIALAGLLAATITGCSKKDVKPEEVEFNNICKQENVPAPDWTCRPSADGAYAGVGVAQKSAAGMGHMRRVAVANGRSDLAQQISTLVKDKISLYTGTTGVAGSETVDQTTETVTKQVAKVDLIGSKSIDTWNAPSGALYMLVTVSKQSANEQIKNNLKTSFKNDQALWQQFKAKNALEGLEKEFSDN</sequence>
<dbReference type="RefSeq" id="WP_194367035.1">
    <property type="nucleotide sequence ID" value="NZ_CP054493.1"/>
</dbReference>
<accession>A0A7S7M1X2</accession>
<evidence type="ECO:0000259" key="1">
    <source>
        <dbReference type="Pfam" id="PF02169"/>
    </source>
</evidence>
<protein>
    <submittedName>
        <fullName evidence="2">LPP20 family lipoprotein</fullName>
    </submittedName>
</protein>
<feature type="domain" description="Lipoprotein LPP20-like" evidence="1">
    <location>
        <begin position="45"/>
        <end position="150"/>
    </location>
</feature>
<dbReference type="KEGG" id="smas:HUE87_01735"/>
<dbReference type="InterPro" id="IPR024952">
    <property type="entry name" value="LPP20-like_dom"/>
</dbReference>
<evidence type="ECO:0000313" key="3">
    <source>
        <dbReference type="Proteomes" id="UP000593836"/>
    </source>
</evidence>
<evidence type="ECO:0000313" key="2">
    <source>
        <dbReference type="EMBL" id="QOY54993.1"/>
    </source>
</evidence>
<proteinExistence type="predicted"/>
<dbReference type="AlphaFoldDB" id="A0A7S7M1X2"/>
<dbReference type="EMBL" id="CP054493">
    <property type="protein sequence ID" value="QOY54993.1"/>
    <property type="molecule type" value="Genomic_DNA"/>
</dbReference>
<reference evidence="2 3" key="1">
    <citation type="submission" date="2020-05" db="EMBL/GenBank/DDBJ databases">
        <title>Sulfurimonas marisnigri, sp. nov., and Sulfurimonas baltica, sp. nov., manganese oxide reducing chemolithoautotrophs of the class Epsilonproteobacteria isolated from the pelagic redoxclines of the Black and Baltic Seas and emended description of the genus Sulfurimonas.</title>
        <authorList>
            <person name="Henkel J.V."/>
            <person name="Laudan C."/>
            <person name="Werner J."/>
            <person name="Neu T."/>
            <person name="Plewe S."/>
            <person name="Sproer C."/>
            <person name="Bunk B."/>
            <person name="Schulz-Vogt H.N."/>
        </authorList>
    </citation>
    <scope>NUCLEOTIDE SEQUENCE [LARGE SCALE GENOMIC DNA]</scope>
    <source>
        <strain evidence="2 3">SoZ1</strain>
    </source>
</reference>